<evidence type="ECO:0000313" key="1">
    <source>
        <dbReference type="EMBL" id="JAD59846.1"/>
    </source>
</evidence>
<reference evidence="1" key="2">
    <citation type="journal article" date="2015" name="Data Brief">
        <title>Shoot transcriptome of the giant reed, Arundo donax.</title>
        <authorList>
            <person name="Barrero R.A."/>
            <person name="Guerrero F.D."/>
            <person name="Moolhuijzen P."/>
            <person name="Goolsby J.A."/>
            <person name="Tidwell J."/>
            <person name="Bellgard S.E."/>
            <person name="Bellgard M.I."/>
        </authorList>
    </citation>
    <scope>NUCLEOTIDE SEQUENCE</scope>
    <source>
        <tissue evidence="1">Shoot tissue taken approximately 20 cm above the soil surface</tissue>
    </source>
</reference>
<proteinExistence type="predicted"/>
<dbReference type="EMBL" id="GBRH01238049">
    <property type="protein sequence ID" value="JAD59846.1"/>
    <property type="molecule type" value="Transcribed_RNA"/>
</dbReference>
<reference evidence="1" key="1">
    <citation type="submission" date="2014-09" db="EMBL/GenBank/DDBJ databases">
        <authorList>
            <person name="Magalhaes I.L.F."/>
            <person name="Oliveira U."/>
            <person name="Santos F.R."/>
            <person name="Vidigal T.H.D.A."/>
            <person name="Brescovit A.D."/>
            <person name="Santos A.J."/>
        </authorList>
    </citation>
    <scope>NUCLEOTIDE SEQUENCE</scope>
    <source>
        <tissue evidence="1">Shoot tissue taken approximately 20 cm above the soil surface</tissue>
    </source>
</reference>
<organism evidence="1">
    <name type="scientific">Arundo donax</name>
    <name type="common">Giant reed</name>
    <name type="synonym">Donax arundinaceus</name>
    <dbReference type="NCBI Taxonomy" id="35708"/>
    <lineage>
        <taxon>Eukaryota</taxon>
        <taxon>Viridiplantae</taxon>
        <taxon>Streptophyta</taxon>
        <taxon>Embryophyta</taxon>
        <taxon>Tracheophyta</taxon>
        <taxon>Spermatophyta</taxon>
        <taxon>Magnoliopsida</taxon>
        <taxon>Liliopsida</taxon>
        <taxon>Poales</taxon>
        <taxon>Poaceae</taxon>
        <taxon>PACMAD clade</taxon>
        <taxon>Arundinoideae</taxon>
        <taxon>Arundineae</taxon>
        <taxon>Arundo</taxon>
    </lineage>
</organism>
<sequence>MRAQERVSRENFPCQQSRIPVHLPRELAREQY</sequence>
<accession>A0A0A9B929</accession>
<dbReference type="AlphaFoldDB" id="A0A0A9B929"/>
<name>A0A0A9B929_ARUDO</name>
<protein>
    <submittedName>
        <fullName evidence="1">Uncharacterized protein</fullName>
    </submittedName>
</protein>